<dbReference type="InterPro" id="IPR039421">
    <property type="entry name" value="Type_1_exporter"/>
</dbReference>
<dbReference type="Pfam" id="PF00005">
    <property type="entry name" value="ABC_tran"/>
    <property type="match status" value="1"/>
</dbReference>
<proteinExistence type="predicted"/>
<dbReference type="InterPro" id="IPR011527">
    <property type="entry name" value="ABC1_TM_dom"/>
</dbReference>
<evidence type="ECO:0000313" key="12">
    <source>
        <dbReference type="EMBL" id="SJZ39371.1"/>
    </source>
</evidence>
<evidence type="ECO:0000256" key="9">
    <source>
        <dbReference type="SAM" id="Phobius"/>
    </source>
</evidence>
<dbReference type="STRING" id="118967.SAMN02745191_0437"/>
<dbReference type="AlphaFoldDB" id="A0A1T4KAD3"/>
<evidence type="ECO:0000256" key="4">
    <source>
        <dbReference type="ARBA" id="ARBA00022692"/>
    </source>
</evidence>
<keyword evidence="8 9" id="KW-0472">Membrane</keyword>
<dbReference type="InterPro" id="IPR036640">
    <property type="entry name" value="ABC1_TM_sf"/>
</dbReference>
<evidence type="ECO:0000256" key="8">
    <source>
        <dbReference type="ARBA" id="ARBA00023136"/>
    </source>
</evidence>
<evidence type="ECO:0000256" key="1">
    <source>
        <dbReference type="ARBA" id="ARBA00004651"/>
    </source>
</evidence>
<dbReference type="SUPFAM" id="SSF90123">
    <property type="entry name" value="ABC transporter transmembrane region"/>
    <property type="match status" value="1"/>
</dbReference>
<gene>
    <name evidence="12" type="ORF">SAMN02745191_0437</name>
</gene>
<evidence type="ECO:0000256" key="2">
    <source>
        <dbReference type="ARBA" id="ARBA00022448"/>
    </source>
</evidence>
<evidence type="ECO:0000256" key="6">
    <source>
        <dbReference type="ARBA" id="ARBA00022840"/>
    </source>
</evidence>
<feature type="transmembrane region" description="Helical" evidence="9">
    <location>
        <begin position="306"/>
        <end position="328"/>
    </location>
</feature>
<dbReference type="InterPro" id="IPR027417">
    <property type="entry name" value="P-loop_NTPase"/>
</dbReference>
<feature type="transmembrane region" description="Helical" evidence="9">
    <location>
        <begin position="280"/>
        <end position="300"/>
    </location>
</feature>
<dbReference type="Gene3D" id="1.20.1560.10">
    <property type="entry name" value="ABC transporter type 1, transmembrane domain"/>
    <property type="match status" value="1"/>
</dbReference>
<dbReference type="Pfam" id="PF00664">
    <property type="entry name" value="ABC_membrane"/>
    <property type="match status" value="1"/>
</dbReference>
<keyword evidence="3" id="KW-1003">Cell membrane</keyword>
<feature type="transmembrane region" description="Helical" evidence="9">
    <location>
        <begin position="207"/>
        <end position="227"/>
    </location>
</feature>
<dbReference type="SMART" id="SM00382">
    <property type="entry name" value="AAA"/>
    <property type="match status" value="1"/>
</dbReference>
<dbReference type="GO" id="GO:0016887">
    <property type="term" value="F:ATP hydrolysis activity"/>
    <property type="evidence" value="ECO:0007669"/>
    <property type="project" value="InterPro"/>
</dbReference>
<dbReference type="PROSITE" id="PS50893">
    <property type="entry name" value="ABC_TRANSPORTER_2"/>
    <property type="match status" value="1"/>
</dbReference>
<accession>A0A1T4KAD3</accession>
<feature type="domain" description="ABC transporter" evidence="10">
    <location>
        <begin position="482"/>
        <end position="719"/>
    </location>
</feature>
<dbReference type="PROSITE" id="PS50929">
    <property type="entry name" value="ABC_TM1F"/>
    <property type="match status" value="1"/>
</dbReference>
<evidence type="ECO:0000313" key="13">
    <source>
        <dbReference type="Proteomes" id="UP000243297"/>
    </source>
</evidence>
<reference evidence="13" key="1">
    <citation type="submission" date="2017-02" db="EMBL/GenBank/DDBJ databases">
        <authorList>
            <person name="Varghese N."/>
            <person name="Submissions S."/>
        </authorList>
    </citation>
    <scope>NUCLEOTIDE SEQUENCE [LARGE SCALE GENOMIC DNA]</scope>
    <source>
        <strain evidence="13">ATCC 25662</strain>
    </source>
</reference>
<keyword evidence="2" id="KW-0813">Transport</keyword>
<dbReference type="Proteomes" id="UP000243297">
    <property type="component" value="Unassembled WGS sequence"/>
</dbReference>
<evidence type="ECO:0000259" key="10">
    <source>
        <dbReference type="PROSITE" id="PS50893"/>
    </source>
</evidence>
<dbReference type="RefSeq" id="WP_078710875.1">
    <property type="nucleotide sequence ID" value="NZ_FUWY01000001.1"/>
</dbReference>
<keyword evidence="5" id="KW-0547">Nucleotide-binding</keyword>
<dbReference type="InterPro" id="IPR017871">
    <property type="entry name" value="ABC_transporter-like_CS"/>
</dbReference>
<feature type="transmembrane region" description="Helical" evidence="9">
    <location>
        <begin position="387"/>
        <end position="408"/>
    </location>
</feature>
<dbReference type="OrthoDB" id="9760358at2"/>
<dbReference type="GO" id="GO:0005886">
    <property type="term" value="C:plasma membrane"/>
    <property type="evidence" value="ECO:0007669"/>
    <property type="project" value="UniProtKB-SubCell"/>
</dbReference>
<keyword evidence="6 12" id="KW-0067">ATP-binding</keyword>
<feature type="transmembrane region" description="Helical" evidence="9">
    <location>
        <begin position="428"/>
        <end position="446"/>
    </location>
</feature>
<organism evidence="12 13">
    <name type="scientific">Anaerorhabdus furcosa</name>
    <dbReference type="NCBI Taxonomy" id="118967"/>
    <lineage>
        <taxon>Bacteria</taxon>
        <taxon>Bacillati</taxon>
        <taxon>Bacillota</taxon>
        <taxon>Erysipelotrichia</taxon>
        <taxon>Erysipelotrichales</taxon>
        <taxon>Erysipelotrichaceae</taxon>
        <taxon>Anaerorhabdus</taxon>
    </lineage>
</organism>
<evidence type="ECO:0000259" key="11">
    <source>
        <dbReference type="PROSITE" id="PS50929"/>
    </source>
</evidence>
<sequence length="731" mass="81419">MFKLLLKYCKPYILSILCILALVFGQVQAELALPDYMSKIVTDGIQFGGIVSSAPDMMSEETMSKVLLLSNEADKAILQSSYTLVTKSDESVLKDYPNVNVDSFYVLNKADRTKVEEVIAKPLLLIRTLSSPDAAKQMNLPEGVDIWQALKANPEMLKAMESKIEQGMASYSEENLQSAAKVMIKEEYQALGINTDNIQSNYIFKEGIIMLVIALIGAVFAIAGAFLSSRTAAKVARDTRKDVFTKVESFSSNEFGKFSTSSLITRTTNDIQQIQQVFTMMLRIVLYAPIMGIGALLKVIQYPSMLWILGLVIGIIMIVLITTFAITLPKFKIVQKLVDRLNLVMREFLDGMLVIRAFNTQKHEEKRFDKANSDITKVNLFVNRTMASVMPVMNFIMSSVMILIVWVAAKQIDIGTMDIGSMMAFLQYTMQVLMSFIMVSMIAIMLPRSSVSAVRILEVLNTKPSIHDPKNPKPVPTTNEEICFNHVYFKYPRAEEYVLKDINFTASPGETVAFIGSTGSGKSTLINLLPRFFDVSEGEITYGGVNIKDFKQHDLRDRIGYVPQKGVLFSGDIESNLRYADENASDEMIQTAIDISQSKEFIESKPEGIQTPISQGGTNVSGGQKQRLSIARAITKNPSIYVFDDSFSALDYKTDSNLRAALGHFTQKTKSTVFIVAQRISTILNANKIVVLDQGQVVGIGTHTELLESCEVYKEIAYSQLSKEELEHGRK</sequence>
<name>A0A1T4KAD3_9FIRM</name>
<dbReference type="CDD" id="cd18548">
    <property type="entry name" value="ABC_6TM_Tm287_like"/>
    <property type="match status" value="1"/>
</dbReference>
<protein>
    <submittedName>
        <fullName evidence="12">ATP-binding cassette, subfamily B</fullName>
    </submittedName>
</protein>
<dbReference type="PANTHER" id="PTHR24221:SF276">
    <property type="entry name" value="ABC TRANSPORTER, ATP-BINDING_PERMEASE PROTEIN"/>
    <property type="match status" value="1"/>
</dbReference>
<dbReference type="PROSITE" id="PS00211">
    <property type="entry name" value="ABC_TRANSPORTER_1"/>
    <property type="match status" value="1"/>
</dbReference>
<dbReference type="EMBL" id="FUWY01000001">
    <property type="protein sequence ID" value="SJZ39371.1"/>
    <property type="molecule type" value="Genomic_DNA"/>
</dbReference>
<keyword evidence="4 9" id="KW-0812">Transmembrane</keyword>
<dbReference type="GO" id="GO:0140359">
    <property type="term" value="F:ABC-type transporter activity"/>
    <property type="evidence" value="ECO:0007669"/>
    <property type="project" value="InterPro"/>
</dbReference>
<evidence type="ECO:0000256" key="5">
    <source>
        <dbReference type="ARBA" id="ARBA00022741"/>
    </source>
</evidence>
<dbReference type="Gene3D" id="3.40.50.300">
    <property type="entry name" value="P-loop containing nucleotide triphosphate hydrolases"/>
    <property type="match status" value="1"/>
</dbReference>
<dbReference type="InterPro" id="IPR003593">
    <property type="entry name" value="AAA+_ATPase"/>
</dbReference>
<evidence type="ECO:0000256" key="7">
    <source>
        <dbReference type="ARBA" id="ARBA00022989"/>
    </source>
</evidence>
<keyword evidence="13" id="KW-1185">Reference proteome</keyword>
<comment type="subcellular location">
    <subcellularLocation>
        <location evidence="1">Cell membrane</location>
        <topology evidence="1">Multi-pass membrane protein</topology>
    </subcellularLocation>
</comment>
<dbReference type="InterPro" id="IPR003439">
    <property type="entry name" value="ABC_transporter-like_ATP-bd"/>
</dbReference>
<feature type="domain" description="ABC transmembrane type-1" evidence="11">
    <location>
        <begin position="207"/>
        <end position="448"/>
    </location>
</feature>
<dbReference type="SUPFAM" id="SSF52540">
    <property type="entry name" value="P-loop containing nucleoside triphosphate hydrolases"/>
    <property type="match status" value="1"/>
</dbReference>
<evidence type="ECO:0000256" key="3">
    <source>
        <dbReference type="ARBA" id="ARBA00022475"/>
    </source>
</evidence>
<dbReference type="PANTHER" id="PTHR24221">
    <property type="entry name" value="ATP-BINDING CASSETTE SUB-FAMILY B"/>
    <property type="match status" value="1"/>
</dbReference>
<keyword evidence="7 9" id="KW-1133">Transmembrane helix</keyword>
<dbReference type="GO" id="GO:0005524">
    <property type="term" value="F:ATP binding"/>
    <property type="evidence" value="ECO:0007669"/>
    <property type="project" value="UniProtKB-KW"/>
</dbReference>
<dbReference type="FunFam" id="3.40.50.300:FF:000854">
    <property type="entry name" value="Multidrug ABC transporter ATP-binding protein"/>
    <property type="match status" value="1"/>
</dbReference>